<dbReference type="EnsemblMetazoa" id="CJA11263.1">
    <property type="protein sequence ID" value="CJA11263.1"/>
    <property type="gene ID" value="WBGene00130467"/>
</dbReference>
<dbReference type="Proteomes" id="UP000005237">
    <property type="component" value="Unassembled WGS sequence"/>
</dbReference>
<sequence>MKNNEAAKKSRAQRKRREQENVNENSILKSRLRELEMQNKQLMQEMENMQKTIKDMAVERESLKRQLGSYEFPGQQVDHSKFLTPLTDLTNQQPLGFPSYQNI</sequence>
<evidence type="ECO:0008006" key="4">
    <source>
        <dbReference type="Google" id="ProtNLM"/>
    </source>
</evidence>
<evidence type="ECO:0000256" key="1">
    <source>
        <dbReference type="SAM" id="MobiDB-lite"/>
    </source>
</evidence>
<name>A0A8R1HUI7_CAEJA</name>
<dbReference type="Gene3D" id="1.20.5.170">
    <property type="match status" value="1"/>
</dbReference>
<organism evidence="2 3">
    <name type="scientific">Caenorhabditis japonica</name>
    <dbReference type="NCBI Taxonomy" id="281687"/>
    <lineage>
        <taxon>Eukaryota</taxon>
        <taxon>Metazoa</taxon>
        <taxon>Ecdysozoa</taxon>
        <taxon>Nematoda</taxon>
        <taxon>Chromadorea</taxon>
        <taxon>Rhabditida</taxon>
        <taxon>Rhabditina</taxon>
        <taxon>Rhabditomorpha</taxon>
        <taxon>Rhabditoidea</taxon>
        <taxon>Rhabditidae</taxon>
        <taxon>Peloderinae</taxon>
        <taxon>Caenorhabditis</taxon>
    </lineage>
</organism>
<proteinExistence type="predicted"/>
<evidence type="ECO:0000313" key="3">
    <source>
        <dbReference type="Proteomes" id="UP000005237"/>
    </source>
</evidence>
<accession>A0A8R1HUI7</accession>
<reference evidence="3" key="1">
    <citation type="submission" date="2010-08" db="EMBL/GenBank/DDBJ databases">
        <authorList>
            <consortium name="Caenorhabditis japonica Sequencing Consortium"/>
            <person name="Wilson R.K."/>
        </authorList>
    </citation>
    <scope>NUCLEOTIDE SEQUENCE [LARGE SCALE GENOMIC DNA]</scope>
    <source>
        <strain evidence="3">DF5081</strain>
    </source>
</reference>
<protein>
    <recommendedName>
        <fullName evidence="4">BZIP domain-containing protein</fullName>
    </recommendedName>
</protein>
<dbReference type="AlphaFoldDB" id="A0A8R1HUI7"/>
<evidence type="ECO:0000313" key="2">
    <source>
        <dbReference type="EnsemblMetazoa" id="CJA11263.1"/>
    </source>
</evidence>
<keyword evidence="3" id="KW-1185">Reference proteome</keyword>
<feature type="region of interest" description="Disordered" evidence="1">
    <location>
        <begin position="1"/>
        <end position="28"/>
    </location>
</feature>
<reference evidence="2" key="2">
    <citation type="submission" date="2022-06" db="UniProtKB">
        <authorList>
            <consortium name="EnsemblMetazoa"/>
        </authorList>
    </citation>
    <scope>IDENTIFICATION</scope>
    <source>
        <strain evidence="2">DF5081</strain>
    </source>
</reference>